<dbReference type="AlphaFoldDB" id="M5TYN4"/>
<reference evidence="2 3" key="1">
    <citation type="journal article" date="2013" name="Mar. Genomics">
        <title>Expression of sulfatases in Rhodopirellula baltica and the diversity of sulfatases in the genus Rhodopirellula.</title>
        <authorList>
            <person name="Wegner C.E."/>
            <person name="Richter-Heitmann T."/>
            <person name="Klindworth A."/>
            <person name="Klockow C."/>
            <person name="Richter M."/>
            <person name="Achstetter T."/>
            <person name="Glockner F.O."/>
            <person name="Harder J."/>
        </authorList>
    </citation>
    <scope>NUCLEOTIDE SEQUENCE [LARGE SCALE GENOMIC DNA]</scope>
    <source>
        <strain evidence="2 3">SM41</strain>
    </source>
</reference>
<protein>
    <submittedName>
        <fullName evidence="2">Uncharacterized protein</fullName>
    </submittedName>
</protein>
<evidence type="ECO:0000313" key="2">
    <source>
        <dbReference type="EMBL" id="EMI54300.1"/>
    </source>
</evidence>
<dbReference type="Proteomes" id="UP000011885">
    <property type="component" value="Unassembled WGS sequence"/>
</dbReference>
<evidence type="ECO:0000256" key="1">
    <source>
        <dbReference type="SAM" id="MobiDB-lite"/>
    </source>
</evidence>
<name>M5TYN4_9BACT</name>
<organism evidence="2 3">
    <name type="scientific">Rhodopirellula sallentina SM41</name>
    <dbReference type="NCBI Taxonomy" id="1263870"/>
    <lineage>
        <taxon>Bacteria</taxon>
        <taxon>Pseudomonadati</taxon>
        <taxon>Planctomycetota</taxon>
        <taxon>Planctomycetia</taxon>
        <taxon>Pirellulales</taxon>
        <taxon>Pirellulaceae</taxon>
        <taxon>Rhodopirellula</taxon>
    </lineage>
</organism>
<comment type="caution">
    <text evidence="2">The sequence shown here is derived from an EMBL/GenBank/DDBJ whole genome shotgun (WGS) entry which is preliminary data.</text>
</comment>
<dbReference type="PATRIC" id="fig|1263870.3.peg.4537"/>
<accession>M5TYN4</accession>
<feature type="region of interest" description="Disordered" evidence="1">
    <location>
        <begin position="1"/>
        <end position="28"/>
    </location>
</feature>
<proteinExistence type="predicted"/>
<dbReference type="EMBL" id="ANOH01000285">
    <property type="protein sequence ID" value="EMI54300.1"/>
    <property type="molecule type" value="Genomic_DNA"/>
</dbReference>
<evidence type="ECO:0000313" key="3">
    <source>
        <dbReference type="Proteomes" id="UP000011885"/>
    </source>
</evidence>
<sequence length="56" mass="6068">MRVVPVRSGRYSPIDCNQQGSVRTRQGARKNTFGAEGAVRAGLDASDAGLAFFRLR</sequence>
<gene>
    <name evidence="2" type="ORF">RSSM_04291</name>
</gene>
<keyword evidence="3" id="KW-1185">Reference proteome</keyword>
<feature type="compositionally biased region" description="Polar residues" evidence="1">
    <location>
        <begin position="15"/>
        <end position="24"/>
    </location>
</feature>